<dbReference type="GO" id="GO:0009307">
    <property type="term" value="P:DNA restriction-modification system"/>
    <property type="evidence" value="ECO:0007669"/>
    <property type="project" value="InterPro"/>
</dbReference>
<name>A0A7C1FCM1_9THEO</name>
<dbReference type="InterPro" id="IPR007560">
    <property type="entry name" value="Restrct_endonuc_IV_Mrr"/>
</dbReference>
<dbReference type="EMBL" id="DSMV01000007">
    <property type="protein sequence ID" value="HDW51148.1"/>
    <property type="molecule type" value="Genomic_DNA"/>
</dbReference>
<accession>A0A7C1FCM1</accession>
<dbReference type="Pfam" id="PF04471">
    <property type="entry name" value="Mrr_cat"/>
    <property type="match status" value="1"/>
</dbReference>
<sequence length="457" mass="51428">MVVRKSDLPFGSEFSPSQIELAPVLELADEYGGDWRAFEKAVRETYFEGYNTSDSNKAKLANNTKLSMIAYGIIDRDANLTEFGRKLYEMRHNEEQLYVAMARHILLNLHGMNLIQCVKDIQAAGETVTLIKLRAWLDERGIHFPRGGKHPSIMRLWLEKAGILQPDSWDVNETRLQEVLGTSIKEFDILSIFTAEQRAYLKALTNIEGGTHLSNEIAKLATATYGVAFDEKNLPKQVLYPLQRAGYIKLERGTKSPGRGAKPFYVTITERFKADILGPLLEQIDTQVRSELRPLLRKSLDQILDELSAKETHIRGLALEALAFKLMHLIDLEYVGTRLRGSETGGAEVDLIFEGARLVYSRWQVQCKNTARVSLDDIAKEVGLTHFLKTNVIVIVTTGEIGTKARQYANKIMTDSNLCIVTIDGNDLAQIRSKPVAIVDVLNREARHAMTLKTLEI</sequence>
<protein>
    <recommendedName>
        <fullName evidence="1">Restriction endonuclease type IV Mrr domain-containing protein</fullName>
    </recommendedName>
</protein>
<evidence type="ECO:0000313" key="2">
    <source>
        <dbReference type="EMBL" id="HDW51148.1"/>
    </source>
</evidence>
<feature type="domain" description="Restriction endonuclease type IV Mrr" evidence="1">
    <location>
        <begin position="318"/>
        <end position="430"/>
    </location>
</feature>
<dbReference type="GO" id="GO:0003677">
    <property type="term" value="F:DNA binding"/>
    <property type="evidence" value="ECO:0007669"/>
    <property type="project" value="InterPro"/>
</dbReference>
<gene>
    <name evidence="2" type="ORF">ENQ35_00095</name>
</gene>
<dbReference type="InterPro" id="IPR011335">
    <property type="entry name" value="Restrct_endonuc-II-like"/>
</dbReference>
<evidence type="ECO:0000259" key="1">
    <source>
        <dbReference type="Pfam" id="PF04471"/>
    </source>
</evidence>
<proteinExistence type="predicted"/>
<organism evidence="2">
    <name type="scientific">Ammonifex degensii</name>
    <dbReference type="NCBI Taxonomy" id="42838"/>
    <lineage>
        <taxon>Bacteria</taxon>
        <taxon>Bacillati</taxon>
        <taxon>Bacillota</taxon>
        <taxon>Clostridia</taxon>
        <taxon>Thermoanaerobacterales</taxon>
        <taxon>Thermoanaerobacteraceae</taxon>
        <taxon>Ammonifex</taxon>
    </lineage>
</organism>
<dbReference type="SUPFAM" id="SSF52980">
    <property type="entry name" value="Restriction endonuclease-like"/>
    <property type="match status" value="1"/>
</dbReference>
<dbReference type="GO" id="GO:0004519">
    <property type="term" value="F:endonuclease activity"/>
    <property type="evidence" value="ECO:0007669"/>
    <property type="project" value="InterPro"/>
</dbReference>
<comment type="caution">
    <text evidence="2">The sequence shown here is derived from an EMBL/GenBank/DDBJ whole genome shotgun (WGS) entry which is preliminary data.</text>
</comment>
<dbReference type="AlphaFoldDB" id="A0A7C1FCM1"/>
<reference evidence="2" key="1">
    <citation type="journal article" date="2020" name="mSystems">
        <title>Genome- and Community-Level Interaction Insights into Carbon Utilization and Element Cycling Functions of Hydrothermarchaeota in Hydrothermal Sediment.</title>
        <authorList>
            <person name="Zhou Z."/>
            <person name="Liu Y."/>
            <person name="Xu W."/>
            <person name="Pan J."/>
            <person name="Luo Z.H."/>
            <person name="Li M."/>
        </authorList>
    </citation>
    <scope>NUCLEOTIDE SEQUENCE [LARGE SCALE GENOMIC DNA]</scope>
    <source>
        <strain evidence="2">SpSt-301</strain>
    </source>
</reference>